<reference evidence="2 3" key="1">
    <citation type="journal article" date="2015" name="PLoS Pathog.">
        <title>Leptomonas seymouri: Adaptations to the Dixenous Life Cycle Analyzed by Genome Sequencing, Transcriptome Profiling and Co-infection with Leishmania donovani.</title>
        <authorList>
            <person name="Kraeva N."/>
            <person name="Butenko A."/>
            <person name="Hlavacova J."/>
            <person name="Kostygov A."/>
            <person name="Myskova J."/>
            <person name="Grybchuk D."/>
            <person name="Lestinova T."/>
            <person name="Votypka J."/>
            <person name="Volf P."/>
            <person name="Opperdoes F."/>
            <person name="Flegontov P."/>
            <person name="Lukes J."/>
            <person name="Yurchenko V."/>
        </authorList>
    </citation>
    <scope>NUCLEOTIDE SEQUENCE [LARGE SCALE GENOMIC DNA]</scope>
    <source>
        <strain evidence="2 3">ATCC 30220</strain>
    </source>
</reference>
<sequence>MFTTQSTLDEVVLKTVAFRQAAGSDTSCTYLQQYPALPTNSSPRWASSHPQLSAEATHSHGDRSDTQLHANPSFTFNVPSRSTTPQYFRSSSHAAAVHLSSEETEKGRQRQPDDHGAYSALREALERHEGALRAWADEPMQHVPPMQPSLLPRPMPSANLPASTPLFSETPSSKGDRSLRNTALSISALSGVSGAAAAVSSCRMALPVAELYCRVLAKDSIAGIGLPQRCAARGAATTTTGSTGATPLPQPDSRRRACQELFDAAAVEKGAGAVSTEHAAEKAPNLSSHEASTMEANCTAFQSSVSDTLLEPHPKEGRRLGERPMAATGASAHGAPLSPYQLPLRMRRDTAATLTNTSPGQVAEAVKRGHTAEDTRRTFLREQAQRYAQWRRRQVAVLHRLAPDMWSHALPPYAALDRTPQVMDSGLRYCASTVRQFQSDSGVVYV</sequence>
<dbReference type="Proteomes" id="UP000038009">
    <property type="component" value="Unassembled WGS sequence"/>
</dbReference>
<feature type="region of interest" description="Disordered" evidence="1">
    <location>
        <begin position="234"/>
        <end position="253"/>
    </location>
</feature>
<protein>
    <submittedName>
        <fullName evidence="2">Uncharacterized protein</fullName>
    </submittedName>
</protein>
<feature type="compositionally biased region" description="Polar residues" evidence="1">
    <location>
        <begin position="40"/>
        <end position="56"/>
    </location>
</feature>
<feature type="compositionally biased region" description="Low complexity" evidence="1">
    <location>
        <begin position="234"/>
        <end position="246"/>
    </location>
</feature>
<organism evidence="2 3">
    <name type="scientific">Leptomonas seymouri</name>
    <dbReference type="NCBI Taxonomy" id="5684"/>
    <lineage>
        <taxon>Eukaryota</taxon>
        <taxon>Discoba</taxon>
        <taxon>Euglenozoa</taxon>
        <taxon>Kinetoplastea</taxon>
        <taxon>Metakinetoplastina</taxon>
        <taxon>Trypanosomatida</taxon>
        <taxon>Trypanosomatidae</taxon>
        <taxon>Leishmaniinae</taxon>
        <taxon>Leptomonas</taxon>
    </lineage>
</organism>
<dbReference type="VEuPathDB" id="TriTrypDB:Lsey_0099_0120"/>
<dbReference type="OMA" id="HEASTME"/>
<feature type="compositionally biased region" description="Basic and acidic residues" evidence="1">
    <location>
        <begin position="57"/>
        <end position="66"/>
    </location>
</feature>
<accession>A0A0N0P638</accession>
<dbReference type="EMBL" id="LJSK01000099">
    <property type="protein sequence ID" value="KPI87179.1"/>
    <property type="molecule type" value="Genomic_DNA"/>
</dbReference>
<dbReference type="AlphaFoldDB" id="A0A0N0P638"/>
<comment type="caution">
    <text evidence="2">The sequence shown here is derived from an EMBL/GenBank/DDBJ whole genome shotgun (WGS) entry which is preliminary data.</text>
</comment>
<keyword evidence="3" id="KW-1185">Reference proteome</keyword>
<feature type="compositionally biased region" description="Basic and acidic residues" evidence="1">
    <location>
        <begin position="100"/>
        <end position="114"/>
    </location>
</feature>
<feature type="compositionally biased region" description="Polar residues" evidence="1">
    <location>
        <begin position="67"/>
        <end position="89"/>
    </location>
</feature>
<dbReference type="OrthoDB" id="273850at2759"/>
<evidence type="ECO:0000313" key="2">
    <source>
        <dbReference type="EMBL" id="KPI87179.1"/>
    </source>
</evidence>
<feature type="region of interest" description="Disordered" evidence="1">
    <location>
        <begin position="354"/>
        <end position="374"/>
    </location>
</feature>
<feature type="compositionally biased region" description="Low complexity" evidence="1">
    <location>
        <begin position="90"/>
        <end position="99"/>
    </location>
</feature>
<evidence type="ECO:0000313" key="3">
    <source>
        <dbReference type="Proteomes" id="UP000038009"/>
    </source>
</evidence>
<gene>
    <name evidence="2" type="ORF">ABL78_3741</name>
</gene>
<feature type="compositionally biased region" description="Basic and acidic residues" evidence="1">
    <location>
        <begin position="365"/>
        <end position="374"/>
    </location>
</feature>
<feature type="region of interest" description="Disordered" evidence="1">
    <location>
        <begin position="40"/>
        <end position="114"/>
    </location>
</feature>
<name>A0A0N0P638_LEPSE</name>
<proteinExistence type="predicted"/>
<evidence type="ECO:0000256" key="1">
    <source>
        <dbReference type="SAM" id="MobiDB-lite"/>
    </source>
</evidence>